<reference evidence="3" key="1">
    <citation type="submission" date="2012-11" db="EMBL/GenBank/DDBJ databases">
        <title>Dependencies among metagenomic species, viruses, plasmids and units of genetic variation.</title>
        <authorList>
            <person name="Nielsen H.B."/>
            <person name="Almeida M."/>
            <person name="Juncker A.S."/>
            <person name="Rasmussen S."/>
            <person name="Li J."/>
            <person name="Sunagawa S."/>
            <person name="Plichta D."/>
            <person name="Gautier L."/>
            <person name="Le Chatelier E."/>
            <person name="Peletier E."/>
            <person name="Bonde I."/>
            <person name="Nielsen T."/>
            <person name="Manichanh C."/>
            <person name="Arumugam M."/>
            <person name="Batto J."/>
            <person name="Santos M.B.Q.D."/>
            <person name="Blom N."/>
            <person name="Borruel N."/>
            <person name="Burgdorf K.S."/>
            <person name="Boumezbeur F."/>
            <person name="Casellas F."/>
            <person name="Dore J."/>
            <person name="Guarner F."/>
            <person name="Hansen T."/>
            <person name="Hildebrand F."/>
            <person name="Kaas R.S."/>
            <person name="Kennedy S."/>
            <person name="Kristiansen K."/>
            <person name="Kultima J.R."/>
            <person name="Leonard P."/>
            <person name="Levenez F."/>
            <person name="Lund O."/>
            <person name="Moumen B."/>
            <person name="Le Paslier D."/>
            <person name="Pons N."/>
            <person name="Pedersen O."/>
            <person name="Prifti E."/>
            <person name="Qin J."/>
            <person name="Raes J."/>
            <person name="Tap J."/>
            <person name="Tims S."/>
            <person name="Ussery D.W."/>
            <person name="Yamada T."/>
            <person name="MetaHit consortium"/>
            <person name="Renault P."/>
            <person name="Sicheritz-Ponten T."/>
            <person name="Bork P."/>
            <person name="Wang J."/>
            <person name="Brunak S."/>
            <person name="Ehrlich S.D."/>
        </authorList>
    </citation>
    <scope>NUCLEOTIDE SEQUENCE [LARGE SCALE GENOMIC DNA]</scope>
</reference>
<comment type="caution">
    <text evidence="3">The sequence shown here is derived from an EMBL/GenBank/DDBJ whole genome shotgun (WGS) entry which is preliminary data.</text>
</comment>
<feature type="chain" id="PRO_5004423296" evidence="2">
    <location>
        <begin position="21"/>
        <end position="500"/>
    </location>
</feature>
<dbReference type="Proteomes" id="UP000014937">
    <property type="component" value="Unassembled WGS sequence"/>
</dbReference>
<proteinExistence type="predicted"/>
<dbReference type="HOGENOM" id="CLU_625359_0_0_9"/>
<organism evidence="3 4">
    <name type="scientific">Phascolarctobacterium succinatutens CAG:287</name>
    <dbReference type="NCBI Taxonomy" id="1263101"/>
    <lineage>
        <taxon>Bacteria</taxon>
        <taxon>Bacillati</taxon>
        <taxon>Bacillota</taxon>
        <taxon>Negativicutes</taxon>
        <taxon>Acidaminococcales</taxon>
        <taxon>Acidaminococcaceae</taxon>
        <taxon>Phascolarctobacterium</taxon>
    </lineage>
</organism>
<feature type="region of interest" description="Disordered" evidence="1">
    <location>
        <begin position="199"/>
        <end position="240"/>
    </location>
</feature>
<gene>
    <name evidence="3" type="ORF">BN587_01773</name>
</gene>
<feature type="compositionally biased region" description="Acidic residues" evidence="1">
    <location>
        <begin position="209"/>
        <end position="227"/>
    </location>
</feature>
<protein>
    <submittedName>
        <fullName evidence="3">Uncharacterized protein</fullName>
    </submittedName>
</protein>
<feature type="compositionally biased region" description="Basic and acidic residues" evidence="1">
    <location>
        <begin position="228"/>
        <end position="237"/>
    </location>
</feature>
<evidence type="ECO:0000256" key="1">
    <source>
        <dbReference type="SAM" id="MobiDB-lite"/>
    </source>
</evidence>
<name>R6WKZ4_9FIRM</name>
<keyword evidence="2" id="KW-0732">Signal</keyword>
<evidence type="ECO:0000256" key="2">
    <source>
        <dbReference type="SAM" id="SignalP"/>
    </source>
</evidence>
<feature type="compositionally biased region" description="Basic and acidic residues" evidence="1">
    <location>
        <begin position="199"/>
        <end position="208"/>
    </location>
</feature>
<feature type="signal peptide" evidence="2">
    <location>
        <begin position="1"/>
        <end position="20"/>
    </location>
</feature>
<dbReference type="AlphaFoldDB" id="R6WKZ4"/>
<evidence type="ECO:0000313" key="3">
    <source>
        <dbReference type="EMBL" id="CDD10030.1"/>
    </source>
</evidence>
<accession>R6WKZ4</accession>
<evidence type="ECO:0000313" key="4">
    <source>
        <dbReference type="Proteomes" id="UP000014937"/>
    </source>
</evidence>
<sequence>MKKITALAAALVLCAAHASAYENSYAGYSVKDGQPYYKLEAKKVYAYTNISSKKAYQNEEDLKNTAVNIVNYYTAEDMEQILGEKFSTAYFDAEYEKLALLERSQLNPKTVPAPLLELEKYAEHDSNGNVTIQSKVLKEKLDQLTPVIKVGKIAGKKAITISYIYKQSDVLFKIDTSMVSANDRLYLLSTVNSDQDVYAPKKDEKAADADTDVDIDDIEDIDTDEAGSEDKAAKTKPQDAASIKEAVEKAMQVENVALRDIPAETMQRFDKAHTDLLKGFKAFAPTSTPKAISFTDTAVGKSVQLPDDWFCGQLNMRYKNKGTFYLTMASSMKQMQEVAANTDYDNIYSVFAIPASDPEYQKKVTELYTSGMRNVLEHWNHLLVTVSVDNINDADAKELLATPVANKLAVESFINDGLQRLKGFGNDYFALKDYKTNFDFTKEKALISINADTQLLKDFAYNNKILLSCNQKAATAMLFIKKTDVETEKSLEQQLNEWHF</sequence>
<dbReference type="RefSeq" id="WP_021720809.1">
    <property type="nucleotide sequence ID" value="NZ_FR892814.1"/>
</dbReference>
<dbReference type="EMBL" id="CBGL010000020">
    <property type="protein sequence ID" value="CDD10030.1"/>
    <property type="molecule type" value="Genomic_DNA"/>
</dbReference>